<protein>
    <submittedName>
        <fullName evidence="1">Uncharacterized protein</fullName>
    </submittedName>
</protein>
<comment type="caution">
    <text evidence="1">The sequence shown here is derived from an EMBL/GenBank/DDBJ whole genome shotgun (WGS) entry which is preliminary data.</text>
</comment>
<reference evidence="1" key="1">
    <citation type="submission" date="2013-11" db="EMBL/GenBank/DDBJ databases">
        <title>Genome sequence of the fusiform rust pathogen reveals effectors for host alternation and coevolution with pine.</title>
        <authorList>
            <consortium name="DOE Joint Genome Institute"/>
            <person name="Smith K."/>
            <person name="Pendleton A."/>
            <person name="Kubisiak T."/>
            <person name="Anderson C."/>
            <person name="Salamov A."/>
            <person name="Aerts A."/>
            <person name="Riley R."/>
            <person name="Clum A."/>
            <person name="Lindquist E."/>
            <person name="Ence D."/>
            <person name="Campbell M."/>
            <person name="Kronenberg Z."/>
            <person name="Feau N."/>
            <person name="Dhillon B."/>
            <person name="Hamelin R."/>
            <person name="Burleigh J."/>
            <person name="Smith J."/>
            <person name="Yandell M."/>
            <person name="Nelson C."/>
            <person name="Grigoriev I."/>
            <person name="Davis J."/>
        </authorList>
    </citation>
    <scope>NUCLEOTIDE SEQUENCE</scope>
    <source>
        <strain evidence="1">G11</strain>
    </source>
</reference>
<dbReference type="Proteomes" id="UP000886653">
    <property type="component" value="Unassembled WGS sequence"/>
</dbReference>
<evidence type="ECO:0000313" key="2">
    <source>
        <dbReference type="Proteomes" id="UP000886653"/>
    </source>
</evidence>
<gene>
    <name evidence="1" type="ORF">CROQUDRAFT_96695</name>
</gene>
<dbReference type="EMBL" id="MU167328">
    <property type="protein sequence ID" value="KAG0143100.1"/>
    <property type="molecule type" value="Genomic_DNA"/>
</dbReference>
<name>A0A9P6NAQ4_9BASI</name>
<evidence type="ECO:0000313" key="1">
    <source>
        <dbReference type="EMBL" id="KAG0143100.1"/>
    </source>
</evidence>
<proteinExistence type="predicted"/>
<sequence length="77" mass="8160">MLANLVKALLEPSFSEAPESIPHTDLRRSCVGASHPPIFGGPPYSLRRSFGPSEAAGDLMARAFGASGYQKLPKAFS</sequence>
<accession>A0A9P6NAQ4</accession>
<keyword evidence="2" id="KW-1185">Reference proteome</keyword>
<organism evidence="1 2">
    <name type="scientific">Cronartium quercuum f. sp. fusiforme G11</name>
    <dbReference type="NCBI Taxonomy" id="708437"/>
    <lineage>
        <taxon>Eukaryota</taxon>
        <taxon>Fungi</taxon>
        <taxon>Dikarya</taxon>
        <taxon>Basidiomycota</taxon>
        <taxon>Pucciniomycotina</taxon>
        <taxon>Pucciniomycetes</taxon>
        <taxon>Pucciniales</taxon>
        <taxon>Coleosporiaceae</taxon>
        <taxon>Cronartium</taxon>
    </lineage>
</organism>
<dbReference type="AlphaFoldDB" id="A0A9P6NAQ4"/>